<name>A0ABM1MDZ7_NICVS</name>
<sequence length="152" mass="17446">MKQTIHYLAFYGIGVLCILSSSFIFFTESEDQVHFDGVGLFTFSGCLPISYRLTYRGYQETPIYMMIQFLAITLMGIIIFVIQGIFRNSITMQALLFSVMLVSLLTVLLYLNARMEAEFAETISAWTKLPIAAEPRIFNCRNRKVFKLLKLP</sequence>
<keyword evidence="1" id="KW-1133">Transmembrane helix</keyword>
<organism evidence="2 3">
    <name type="scientific">Nicrophorus vespilloides</name>
    <name type="common">Boreal carrion beetle</name>
    <dbReference type="NCBI Taxonomy" id="110193"/>
    <lineage>
        <taxon>Eukaryota</taxon>
        <taxon>Metazoa</taxon>
        <taxon>Ecdysozoa</taxon>
        <taxon>Arthropoda</taxon>
        <taxon>Hexapoda</taxon>
        <taxon>Insecta</taxon>
        <taxon>Pterygota</taxon>
        <taxon>Neoptera</taxon>
        <taxon>Endopterygota</taxon>
        <taxon>Coleoptera</taxon>
        <taxon>Polyphaga</taxon>
        <taxon>Staphyliniformia</taxon>
        <taxon>Silphidae</taxon>
        <taxon>Nicrophorinae</taxon>
        <taxon>Nicrophorus</taxon>
    </lineage>
</organism>
<protein>
    <submittedName>
        <fullName evidence="3">Uncharacterized protein LOC108559919</fullName>
    </submittedName>
</protein>
<keyword evidence="1" id="KW-0472">Membrane</keyword>
<reference evidence="3" key="1">
    <citation type="submission" date="2025-08" db="UniProtKB">
        <authorList>
            <consortium name="RefSeq"/>
        </authorList>
    </citation>
    <scope>IDENTIFICATION</scope>
    <source>
        <tissue evidence="3">Whole Larva</tissue>
    </source>
</reference>
<dbReference type="GeneID" id="108559919"/>
<keyword evidence="2" id="KW-1185">Reference proteome</keyword>
<feature type="transmembrane region" description="Helical" evidence="1">
    <location>
        <begin position="63"/>
        <end position="86"/>
    </location>
</feature>
<accession>A0ABM1MDZ7</accession>
<evidence type="ECO:0000313" key="2">
    <source>
        <dbReference type="Proteomes" id="UP000695000"/>
    </source>
</evidence>
<gene>
    <name evidence="3" type="primary">LOC108559919</name>
</gene>
<keyword evidence="1" id="KW-0812">Transmembrane</keyword>
<feature type="transmembrane region" description="Helical" evidence="1">
    <location>
        <begin position="7"/>
        <end position="27"/>
    </location>
</feature>
<dbReference type="RefSeq" id="XP_017772797.1">
    <property type="nucleotide sequence ID" value="XM_017917308.1"/>
</dbReference>
<proteinExistence type="predicted"/>
<feature type="transmembrane region" description="Helical" evidence="1">
    <location>
        <begin position="33"/>
        <end position="51"/>
    </location>
</feature>
<dbReference type="Proteomes" id="UP000695000">
    <property type="component" value="Unplaced"/>
</dbReference>
<evidence type="ECO:0000256" key="1">
    <source>
        <dbReference type="SAM" id="Phobius"/>
    </source>
</evidence>
<evidence type="ECO:0000313" key="3">
    <source>
        <dbReference type="RefSeq" id="XP_017772797.1"/>
    </source>
</evidence>
<feature type="transmembrane region" description="Helical" evidence="1">
    <location>
        <begin position="92"/>
        <end position="111"/>
    </location>
</feature>